<dbReference type="PANTHER" id="PTHR31532:SF10">
    <property type="entry name" value="BIORIENTATION OF CHROMOSOMES IN CELL DIVISION PROTEIN 1-LIKE 1"/>
    <property type="match status" value="1"/>
</dbReference>
<dbReference type="EMBL" id="GL732533">
    <property type="protein sequence ID" value="EFX84815.1"/>
    <property type="molecule type" value="Genomic_DNA"/>
</dbReference>
<dbReference type="KEGG" id="dpx:DAPPUDRAFT_46501"/>
<evidence type="ECO:0000259" key="1">
    <source>
        <dbReference type="Pfam" id="PF05205"/>
    </source>
</evidence>
<organism evidence="2 3">
    <name type="scientific">Daphnia pulex</name>
    <name type="common">Water flea</name>
    <dbReference type="NCBI Taxonomy" id="6669"/>
    <lineage>
        <taxon>Eukaryota</taxon>
        <taxon>Metazoa</taxon>
        <taxon>Ecdysozoa</taxon>
        <taxon>Arthropoda</taxon>
        <taxon>Crustacea</taxon>
        <taxon>Branchiopoda</taxon>
        <taxon>Diplostraca</taxon>
        <taxon>Cladocera</taxon>
        <taxon>Anomopoda</taxon>
        <taxon>Daphniidae</taxon>
        <taxon>Daphnia</taxon>
    </lineage>
</organism>
<keyword evidence="3" id="KW-1185">Reference proteome</keyword>
<sequence>MEVPPSFHQLPADPKFVDQIVNQIKSQGTFDQWRRECLADVDTKPAYQNLTFRVDSAVAAFLGKQRWRPDMAKNQVRENLRKHILELGLIDKGVDRIVQQVVQPKVLPVFHPAVENAIYNFLGIQ</sequence>
<dbReference type="OrthoDB" id="7605699at2759"/>
<dbReference type="InterPro" id="IPR055264">
    <property type="entry name" value="BOD1/SHG1_dom"/>
</dbReference>
<feature type="non-terminal residue" evidence="2">
    <location>
        <position position="125"/>
    </location>
</feature>
<protein>
    <recommendedName>
        <fullName evidence="1">BOD1/SHG1 domain-containing protein</fullName>
    </recommendedName>
</protein>
<dbReference type="Proteomes" id="UP000000305">
    <property type="component" value="Unassembled WGS sequence"/>
</dbReference>
<proteinExistence type="predicted"/>
<evidence type="ECO:0000313" key="2">
    <source>
        <dbReference type="EMBL" id="EFX84815.1"/>
    </source>
</evidence>
<dbReference type="PANTHER" id="PTHR31532">
    <property type="entry name" value="BIORIENTATION OF CHROMOSOMES IN CELL DIVISION 1 FAMILY MEMBER"/>
    <property type="match status" value="1"/>
</dbReference>
<dbReference type="AlphaFoldDB" id="E9G5S5"/>
<dbReference type="OMA" id="LCWQQAL"/>
<dbReference type="InParanoid" id="E9G5S5"/>
<dbReference type="Pfam" id="PF05205">
    <property type="entry name" value="COMPASS-Shg1"/>
    <property type="match status" value="1"/>
</dbReference>
<accession>E9G5S5</accession>
<feature type="domain" description="BOD1/SHG1" evidence="1">
    <location>
        <begin position="19"/>
        <end position="114"/>
    </location>
</feature>
<gene>
    <name evidence="2" type="ORF">DAPPUDRAFT_46501</name>
</gene>
<dbReference type="PhylomeDB" id="E9G5S5"/>
<dbReference type="HOGENOM" id="CLU_139504_0_0_1"/>
<name>E9G5S5_DAPPU</name>
<evidence type="ECO:0000313" key="3">
    <source>
        <dbReference type="Proteomes" id="UP000000305"/>
    </source>
</evidence>
<dbReference type="eggNOG" id="ENOG502QTHP">
    <property type="taxonomic scope" value="Eukaryota"/>
</dbReference>
<reference evidence="2 3" key="1">
    <citation type="journal article" date="2011" name="Science">
        <title>The ecoresponsive genome of Daphnia pulex.</title>
        <authorList>
            <person name="Colbourne J.K."/>
            <person name="Pfrender M.E."/>
            <person name="Gilbert D."/>
            <person name="Thomas W.K."/>
            <person name="Tucker A."/>
            <person name="Oakley T.H."/>
            <person name="Tokishita S."/>
            <person name="Aerts A."/>
            <person name="Arnold G.J."/>
            <person name="Basu M.K."/>
            <person name="Bauer D.J."/>
            <person name="Caceres C.E."/>
            <person name="Carmel L."/>
            <person name="Casola C."/>
            <person name="Choi J.H."/>
            <person name="Detter J.C."/>
            <person name="Dong Q."/>
            <person name="Dusheyko S."/>
            <person name="Eads B.D."/>
            <person name="Frohlich T."/>
            <person name="Geiler-Samerotte K.A."/>
            <person name="Gerlach D."/>
            <person name="Hatcher P."/>
            <person name="Jogdeo S."/>
            <person name="Krijgsveld J."/>
            <person name="Kriventseva E.V."/>
            <person name="Kultz D."/>
            <person name="Laforsch C."/>
            <person name="Lindquist E."/>
            <person name="Lopez J."/>
            <person name="Manak J.R."/>
            <person name="Muller J."/>
            <person name="Pangilinan J."/>
            <person name="Patwardhan R.P."/>
            <person name="Pitluck S."/>
            <person name="Pritham E.J."/>
            <person name="Rechtsteiner A."/>
            <person name="Rho M."/>
            <person name="Rogozin I.B."/>
            <person name="Sakarya O."/>
            <person name="Salamov A."/>
            <person name="Schaack S."/>
            <person name="Shapiro H."/>
            <person name="Shiga Y."/>
            <person name="Skalitzky C."/>
            <person name="Smith Z."/>
            <person name="Souvorov A."/>
            <person name="Sung W."/>
            <person name="Tang Z."/>
            <person name="Tsuchiya D."/>
            <person name="Tu H."/>
            <person name="Vos H."/>
            <person name="Wang M."/>
            <person name="Wolf Y.I."/>
            <person name="Yamagata H."/>
            <person name="Yamada T."/>
            <person name="Ye Y."/>
            <person name="Shaw J.R."/>
            <person name="Andrews J."/>
            <person name="Crease T.J."/>
            <person name="Tang H."/>
            <person name="Lucas S.M."/>
            <person name="Robertson H.M."/>
            <person name="Bork P."/>
            <person name="Koonin E.V."/>
            <person name="Zdobnov E.M."/>
            <person name="Grigoriev I.V."/>
            <person name="Lynch M."/>
            <person name="Boore J.L."/>
        </authorList>
    </citation>
    <scope>NUCLEOTIDE SEQUENCE [LARGE SCALE GENOMIC DNA]</scope>
</reference>